<evidence type="ECO:0000313" key="2">
    <source>
        <dbReference type="EMBL" id="KPE49001.1"/>
    </source>
</evidence>
<gene>
    <name evidence="2" type="ORF">AOB46_22360</name>
</gene>
<keyword evidence="1" id="KW-1133">Transmembrane helix</keyword>
<name>A0A0N0ITR8_CHRID</name>
<comment type="caution">
    <text evidence="2">The sequence shown here is derived from an EMBL/GenBank/DDBJ whole genome shotgun (WGS) entry which is preliminary data.</text>
</comment>
<dbReference type="PATRIC" id="fig|253.9.peg.3224"/>
<proteinExistence type="predicted"/>
<keyword evidence="1" id="KW-0812">Transmembrane</keyword>
<keyword evidence="1" id="KW-0472">Membrane</keyword>
<accession>A0A0N0ITR8</accession>
<protein>
    <submittedName>
        <fullName evidence="2">Uncharacterized protein</fullName>
    </submittedName>
</protein>
<sequence length="118" mass="14701">MKNIRRLLITSLLIVFGIIIIFQIKVEVYKSELIKQYNFNYLNKNRIKYTPFVFFFLQSKLFGKNTCYFRSINIPYEIYEKENGIIRKNYEEYYMLYNIEYNAYLMYCYYELRDLKCQ</sequence>
<dbReference type="AlphaFoldDB" id="A0A0N0ITR8"/>
<feature type="transmembrane region" description="Helical" evidence="1">
    <location>
        <begin position="7"/>
        <end position="26"/>
    </location>
</feature>
<reference evidence="3" key="2">
    <citation type="submission" date="2015-09" db="EMBL/GenBank/DDBJ databases">
        <title>Draft genome sequence of a multidrug-resistant Chryseobacterium indologenes isolate from Malaysia.</title>
        <authorList>
            <person name="Yu C.Y."/>
            <person name="Ang G.Y."/>
            <person name="Chan K.-G."/>
        </authorList>
    </citation>
    <scope>NUCLEOTIDE SEQUENCE [LARGE SCALE GENOMIC DNA]</scope>
    <source>
        <strain evidence="3">CI_885</strain>
    </source>
</reference>
<dbReference type="Proteomes" id="UP000037953">
    <property type="component" value="Unassembled WGS sequence"/>
</dbReference>
<organism evidence="2 3">
    <name type="scientific">Chryseobacterium indologenes</name>
    <name type="common">Flavobacterium indologenes</name>
    <dbReference type="NCBI Taxonomy" id="253"/>
    <lineage>
        <taxon>Bacteria</taxon>
        <taxon>Pseudomonadati</taxon>
        <taxon>Bacteroidota</taxon>
        <taxon>Flavobacteriia</taxon>
        <taxon>Flavobacteriales</taxon>
        <taxon>Weeksellaceae</taxon>
        <taxon>Chryseobacterium group</taxon>
        <taxon>Chryseobacterium</taxon>
    </lineage>
</organism>
<evidence type="ECO:0000256" key="1">
    <source>
        <dbReference type="SAM" id="Phobius"/>
    </source>
</evidence>
<evidence type="ECO:0000313" key="3">
    <source>
        <dbReference type="Proteomes" id="UP000037953"/>
    </source>
</evidence>
<dbReference type="EMBL" id="LJOD01000033">
    <property type="protein sequence ID" value="KPE49001.1"/>
    <property type="molecule type" value="Genomic_DNA"/>
</dbReference>
<reference evidence="2 3" key="1">
    <citation type="journal article" date="2015" name="Genom Data">
        <title>Draft genome sequence of a multidrug-resistant Chryseobacterium indologenes isolate from Malaysia.</title>
        <authorList>
            <person name="Yu C.Y."/>
            <person name="Ang G.Y."/>
            <person name="Cheng H.J."/>
            <person name="Cheong Y.M."/>
            <person name="Yin W.F."/>
            <person name="Chan K.G."/>
        </authorList>
    </citation>
    <scope>NUCLEOTIDE SEQUENCE [LARGE SCALE GENOMIC DNA]</scope>
    <source>
        <strain evidence="2 3">CI_885</strain>
    </source>
</reference>